<sequence length="107" mass="11500">MMTYTPEEARQVAADLLTFFPMMAQCVVTGAALDEFNAAAKAAQAECDLPATAESCGRIEQCLGLMANLFLDAPLLRRKPKEQVMVVLDCIERAGGACHAASLRSLH</sequence>
<gene>
    <name evidence="1" type="ORF">CNECB9_560026</name>
</gene>
<proteinExistence type="predicted"/>
<dbReference type="AlphaFoldDB" id="A0A1K0JPW5"/>
<accession>A0A1K0JPW5</accession>
<reference evidence="1" key="1">
    <citation type="submission" date="2016-09" db="EMBL/GenBank/DDBJ databases">
        <authorList>
            <person name="Capua I."/>
            <person name="De Benedictis P."/>
            <person name="Joannis T."/>
            <person name="Lombin L.H."/>
            <person name="Cattoli G."/>
        </authorList>
    </citation>
    <scope>NUCLEOTIDE SEQUENCE</scope>
    <source>
        <strain evidence="1">B9</strain>
    </source>
</reference>
<protein>
    <submittedName>
        <fullName evidence="1">Uncharacterized protein</fullName>
    </submittedName>
</protein>
<evidence type="ECO:0000313" key="1">
    <source>
        <dbReference type="EMBL" id="SCU98851.1"/>
    </source>
</evidence>
<name>A0A1K0JPW5_CUPNE</name>
<dbReference type="EMBL" id="FMSH01000503">
    <property type="protein sequence ID" value="SCU98851.1"/>
    <property type="molecule type" value="Genomic_DNA"/>
</dbReference>
<organism evidence="1">
    <name type="scientific">Cupriavidus necator</name>
    <name type="common">Alcaligenes eutrophus</name>
    <name type="synonym">Ralstonia eutropha</name>
    <dbReference type="NCBI Taxonomy" id="106590"/>
    <lineage>
        <taxon>Bacteria</taxon>
        <taxon>Pseudomonadati</taxon>
        <taxon>Pseudomonadota</taxon>
        <taxon>Betaproteobacteria</taxon>
        <taxon>Burkholderiales</taxon>
        <taxon>Burkholderiaceae</taxon>
        <taxon>Cupriavidus</taxon>
    </lineage>
</organism>